<keyword evidence="2" id="KW-1185">Reference proteome</keyword>
<sequence length="198" mass="20276">MENIAGAGLGLGLCENCLVSLPLLEYFGGRLLILLLTVSSLMLECCSARHAGGGVAHALWPNSSLLVEMDAAPEAGGCSSSHLHTDIAAGGCISGLNWDCEESDLEFASAVLKPLVPSLKFYLKICSVVSVGNRRLGDGVAGGADQLLGPCGDCSLLSQLSLHCPAAGDGSIADMREDRVVLPAAGTERLLKAAAARS</sequence>
<name>A0AAD3T6K4_NEPGR</name>
<organism evidence="1 2">
    <name type="scientific">Nepenthes gracilis</name>
    <name type="common">Slender pitcher plant</name>
    <dbReference type="NCBI Taxonomy" id="150966"/>
    <lineage>
        <taxon>Eukaryota</taxon>
        <taxon>Viridiplantae</taxon>
        <taxon>Streptophyta</taxon>
        <taxon>Embryophyta</taxon>
        <taxon>Tracheophyta</taxon>
        <taxon>Spermatophyta</taxon>
        <taxon>Magnoliopsida</taxon>
        <taxon>eudicotyledons</taxon>
        <taxon>Gunneridae</taxon>
        <taxon>Pentapetalae</taxon>
        <taxon>Caryophyllales</taxon>
        <taxon>Nepenthaceae</taxon>
        <taxon>Nepenthes</taxon>
    </lineage>
</organism>
<reference evidence="1" key="1">
    <citation type="submission" date="2023-05" db="EMBL/GenBank/DDBJ databases">
        <title>Nepenthes gracilis genome sequencing.</title>
        <authorList>
            <person name="Fukushima K."/>
        </authorList>
    </citation>
    <scope>NUCLEOTIDE SEQUENCE</scope>
    <source>
        <strain evidence="1">SING2019-196</strain>
    </source>
</reference>
<evidence type="ECO:0000313" key="2">
    <source>
        <dbReference type="Proteomes" id="UP001279734"/>
    </source>
</evidence>
<gene>
    <name evidence="1" type="ORF">Nepgr_024780</name>
</gene>
<dbReference type="Proteomes" id="UP001279734">
    <property type="component" value="Unassembled WGS sequence"/>
</dbReference>
<proteinExistence type="predicted"/>
<accession>A0AAD3T6K4</accession>
<comment type="caution">
    <text evidence="1">The sequence shown here is derived from an EMBL/GenBank/DDBJ whole genome shotgun (WGS) entry which is preliminary data.</text>
</comment>
<dbReference type="AlphaFoldDB" id="A0AAD3T6K4"/>
<dbReference type="EMBL" id="BSYO01000025">
    <property type="protein sequence ID" value="GMH22937.1"/>
    <property type="molecule type" value="Genomic_DNA"/>
</dbReference>
<evidence type="ECO:0000313" key="1">
    <source>
        <dbReference type="EMBL" id="GMH22937.1"/>
    </source>
</evidence>
<protein>
    <submittedName>
        <fullName evidence="1">Uncharacterized protein</fullName>
    </submittedName>
</protein>